<reference evidence="2 3" key="1">
    <citation type="submission" date="2017-08" db="EMBL/GenBank/DDBJ databases">
        <title>Infants hospitalized years apart are colonized by the same room-sourced microbial strains.</title>
        <authorList>
            <person name="Brooks B."/>
            <person name="Olm M.R."/>
            <person name="Firek B.A."/>
            <person name="Baker R."/>
            <person name="Thomas B.C."/>
            <person name="Morowitz M.J."/>
            <person name="Banfield J.F."/>
        </authorList>
    </citation>
    <scope>NUCLEOTIDE SEQUENCE [LARGE SCALE GENOMIC DNA]</scope>
    <source>
        <strain evidence="2">S2_012_000_R2_81</strain>
    </source>
</reference>
<comment type="caution">
    <text evidence="2">The sequence shown here is derived from an EMBL/GenBank/DDBJ whole genome shotgun (WGS) entry which is preliminary data.</text>
</comment>
<feature type="domain" description="DSBA-like thioredoxin" evidence="1">
    <location>
        <begin position="6"/>
        <end position="209"/>
    </location>
</feature>
<evidence type="ECO:0000259" key="1">
    <source>
        <dbReference type="Pfam" id="PF01323"/>
    </source>
</evidence>
<dbReference type="Gene3D" id="3.40.30.10">
    <property type="entry name" value="Glutaredoxin"/>
    <property type="match status" value="1"/>
</dbReference>
<dbReference type="CDD" id="cd03024">
    <property type="entry name" value="DsbA_FrnE"/>
    <property type="match status" value="1"/>
</dbReference>
<sequence>MQTPDIVITYDFICPWCWIGHAHLRQALAGSALPRTPTVSYRPYELNPTMPRTGMNRREYRSAKFGSWAHSQALDADVTLAGRRLGLAFHYERVERTPNTRLAHQLMLHAQAQGDAARSAALCEAIFSAYFSQGRDIGEPAVLLSLAADAGLALPAVRELLGGRQGEQQVVDAEVQAQRDGVRSVPSLRIGAALISGAQPAPVLAEALARLR</sequence>
<dbReference type="InterPro" id="IPR001853">
    <property type="entry name" value="DSBA-like_thioredoxin_dom"/>
</dbReference>
<dbReference type="Pfam" id="PF01323">
    <property type="entry name" value="DSBA"/>
    <property type="match status" value="1"/>
</dbReference>
<accession>A0A2W5DGB2</accession>
<dbReference type="SUPFAM" id="SSF52833">
    <property type="entry name" value="Thioredoxin-like"/>
    <property type="match status" value="1"/>
</dbReference>
<evidence type="ECO:0000313" key="3">
    <source>
        <dbReference type="Proteomes" id="UP000249633"/>
    </source>
</evidence>
<proteinExistence type="predicted"/>
<evidence type="ECO:0000313" key="2">
    <source>
        <dbReference type="EMBL" id="PZP30951.1"/>
    </source>
</evidence>
<dbReference type="InterPro" id="IPR036249">
    <property type="entry name" value="Thioredoxin-like_sf"/>
</dbReference>
<dbReference type="Proteomes" id="UP000249633">
    <property type="component" value="Unassembled WGS sequence"/>
</dbReference>
<dbReference type="AlphaFoldDB" id="A0A2W5DGB2"/>
<gene>
    <name evidence="2" type="ORF">DI603_13530</name>
</gene>
<name>A0A2W5DGB2_9BURK</name>
<dbReference type="PANTHER" id="PTHR13887">
    <property type="entry name" value="GLUTATHIONE S-TRANSFERASE KAPPA"/>
    <property type="match status" value="1"/>
</dbReference>
<protein>
    <submittedName>
        <fullName evidence="2">DsbA family oxidoreductase</fullName>
    </submittedName>
</protein>
<dbReference type="GO" id="GO:0016491">
    <property type="term" value="F:oxidoreductase activity"/>
    <property type="evidence" value="ECO:0007669"/>
    <property type="project" value="InterPro"/>
</dbReference>
<organism evidence="2 3">
    <name type="scientific">Roseateles depolymerans</name>
    <dbReference type="NCBI Taxonomy" id="76731"/>
    <lineage>
        <taxon>Bacteria</taxon>
        <taxon>Pseudomonadati</taxon>
        <taxon>Pseudomonadota</taxon>
        <taxon>Betaproteobacteria</taxon>
        <taxon>Burkholderiales</taxon>
        <taxon>Sphaerotilaceae</taxon>
        <taxon>Roseateles</taxon>
    </lineage>
</organism>
<dbReference type="EMBL" id="QFOD01000012">
    <property type="protein sequence ID" value="PZP30951.1"/>
    <property type="molecule type" value="Genomic_DNA"/>
</dbReference>
<dbReference type="PANTHER" id="PTHR13887:SF41">
    <property type="entry name" value="THIOREDOXIN SUPERFAMILY PROTEIN"/>
    <property type="match status" value="1"/>
</dbReference>